<keyword evidence="7" id="KW-1185">Reference proteome</keyword>
<dbReference type="UniPathway" id="UPA00358">
    <property type="reaction ID" value="UER00476"/>
</dbReference>
<dbReference type="OrthoDB" id="9815559at2"/>
<dbReference type="GO" id="GO:0009103">
    <property type="term" value="P:lipopolysaccharide biosynthetic process"/>
    <property type="evidence" value="ECO:0007669"/>
    <property type="project" value="UniProtKB-UniRule"/>
</dbReference>
<name>A0A2N5X4V4_9GAMM</name>
<dbReference type="CDD" id="cd02517">
    <property type="entry name" value="CMP-KDO-Synthetase"/>
    <property type="match status" value="1"/>
</dbReference>
<reference evidence="6 7" key="1">
    <citation type="submission" date="2018-01" db="EMBL/GenBank/DDBJ databases">
        <title>The draft genome sequence of Halioglobus lutimaris HF004.</title>
        <authorList>
            <person name="Du Z.-J."/>
            <person name="Shi M.-J."/>
        </authorList>
    </citation>
    <scope>NUCLEOTIDE SEQUENCE [LARGE SCALE GENOMIC DNA]</scope>
    <source>
        <strain evidence="6 7">HF004</strain>
    </source>
</reference>
<dbReference type="Proteomes" id="UP000235005">
    <property type="component" value="Unassembled WGS sequence"/>
</dbReference>
<evidence type="ECO:0000256" key="3">
    <source>
        <dbReference type="ARBA" id="ARBA00022695"/>
    </source>
</evidence>
<comment type="pathway">
    <text evidence="5">Nucleotide-sugar biosynthesis; CMP-3-deoxy-D-manno-octulosonate biosynthesis; CMP-3-deoxy-D-manno-octulosonate from 3-deoxy-D-manno-octulosonate and CTP: step 1/1.</text>
</comment>
<comment type="function">
    <text evidence="5">Activates KDO (a required 8-carbon sugar) for incorporation into bacterial lipopolysaccharide in Gram-negative bacteria.</text>
</comment>
<evidence type="ECO:0000256" key="2">
    <source>
        <dbReference type="ARBA" id="ARBA00022679"/>
    </source>
</evidence>
<comment type="subcellular location">
    <subcellularLocation>
        <location evidence="5">Cytoplasm</location>
    </subcellularLocation>
    <subcellularLocation>
        <location evidence="1">Membrane</location>
    </subcellularLocation>
</comment>
<evidence type="ECO:0000313" key="6">
    <source>
        <dbReference type="EMBL" id="PLW69511.1"/>
    </source>
</evidence>
<dbReference type="FunFam" id="3.90.550.10:FF:000011">
    <property type="entry name" value="3-deoxy-manno-octulosonate cytidylyltransferase"/>
    <property type="match status" value="1"/>
</dbReference>
<dbReference type="InterPro" id="IPR003329">
    <property type="entry name" value="Cytidylyl_trans"/>
</dbReference>
<keyword evidence="3 5" id="KW-0548">Nucleotidyltransferase</keyword>
<dbReference type="PANTHER" id="PTHR42866">
    <property type="entry name" value="3-DEOXY-MANNO-OCTULOSONATE CYTIDYLYLTRANSFERASE"/>
    <property type="match status" value="1"/>
</dbReference>
<dbReference type="Gene3D" id="3.90.550.10">
    <property type="entry name" value="Spore Coat Polysaccharide Biosynthesis Protein SpsA, Chain A"/>
    <property type="match status" value="1"/>
</dbReference>
<dbReference type="GO" id="GO:0016020">
    <property type="term" value="C:membrane"/>
    <property type="evidence" value="ECO:0007669"/>
    <property type="project" value="UniProtKB-SubCell"/>
</dbReference>
<organism evidence="6 7">
    <name type="scientific">Pseudohalioglobus lutimaris</name>
    <dbReference type="NCBI Taxonomy" id="1737061"/>
    <lineage>
        <taxon>Bacteria</taxon>
        <taxon>Pseudomonadati</taxon>
        <taxon>Pseudomonadota</taxon>
        <taxon>Gammaproteobacteria</taxon>
        <taxon>Cellvibrionales</taxon>
        <taxon>Halieaceae</taxon>
        <taxon>Pseudohalioglobus</taxon>
    </lineage>
</organism>
<dbReference type="GO" id="GO:0008690">
    <property type="term" value="F:3-deoxy-manno-octulosonate cytidylyltransferase activity"/>
    <property type="evidence" value="ECO:0007669"/>
    <property type="project" value="UniProtKB-UniRule"/>
</dbReference>
<keyword evidence="4 5" id="KW-0448">Lipopolysaccharide biosynthesis</keyword>
<evidence type="ECO:0000256" key="5">
    <source>
        <dbReference type="HAMAP-Rule" id="MF_00057"/>
    </source>
</evidence>
<evidence type="ECO:0000313" key="7">
    <source>
        <dbReference type="Proteomes" id="UP000235005"/>
    </source>
</evidence>
<dbReference type="GO" id="GO:0005829">
    <property type="term" value="C:cytosol"/>
    <property type="evidence" value="ECO:0007669"/>
    <property type="project" value="TreeGrafter"/>
</dbReference>
<protein>
    <recommendedName>
        <fullName evidence="5">3-deoxy-manno-octulosonate cytidylyltransferase</fullName>
        <ecNumber evidence="5">2.7.7.38</ecNumber>
    </recommendedName>
    <alternativeName>
        <fullName evidence="5">CMP-2-keto-3-deoxyoctulosonic acid synthase</fullName>
        <shortName evidence="5">CKS</shortName>
        <shortName evidence="5">CMP-KDO synthase</shortName>
    </alternativeName>
</protein>
<dbReference type="EMBL" id="PKUS01000007">
    <property type="protein sequence ID" value="PLW69511.1"/>
    <property type="molecule type" value="Genomic_DNA"/>
</dbReference>
<dbReference type="AlphaFoldDB" id="A0A2N5X4V4"/>
<sequence length="253" mass="27814">MSFAVVIPARYGSTRLPGKPLLDIAGKPMVQRVWEQARASGAAQVIVATDDARIEAVAREFGADVCMTEPTHPSGTDRLQEVASQCGWDDERIVVNVQGDEPLIPPALIEQVATNLEMNTAASIATLSEPVTELAELTNPNAVKVVTDCRGMALYFSRASIPWPREAFSADKTVMPEGQWFRHIGIYAYRVGFLRRYVTWPPAHLEVCEQLEQLRALYNGERIHVAPASVPVPAGVDTAEDLELVRARLEKLP</sequence>
<comment type="caution">
    <text evidence="6">The sequence shown here is derived from an EMBL/GenBank/DDBJ whole genome shotgun (WGS) entry which is preliminary data.</text>
</comment>
<dbReference type="NCBIfam" id="NF003952">
    <property type="entry name" value="PRK05450.1-5"/>
    <property type="match status" value="1"/>
</dbReference>
<dbReference type="GO" id="GO:0033468">
    <property type="term" value="P:CMP-keto-3-deoxy-D-manno-octulosonic acid biosynthetic process"/>
    <property type="evidence" value="ECO:0007669"/>
    <property type="project" value="UniProtKB-UniRule"/>
</dbReference>
<comment type="similarity">
    <text evidence="5">Belongs to the KdsB family.</text>
</comment>
<dbReference type="NCBIfam" id="NF009905">
    <property type="entry name" value="PRK13368.1"/>
    <property type="match status" value="1"/>
</dbReference>
<dbReference type="InterPro" id="IPR029044">
    <property type="entry name" value="Nucleotide-diphossugar_trans"/>
</dbReference>
<comment type="catalytic activity">
    <reaction evidence="5">
        <text>3-deoxy-alpha-D-manno-oct-2-ulosonate + CTP = CMP-3-deoxy-beta-D-manno-octulosonate + diphosphate</text>
        <dbReference type="Rhea" id="RHEA:23448"/>
        <dbReference type="ChEBI" id="CHEBI:33019"/>
        <dbReference type="ChEBI" id="CHEBI:37563"/>
        <dbReference type="ChEBI" id="CHEBI:85986"/>
        <dbReference type="ChEBI" id="CHEBI:85987"/>
        <dbReference type="EC" id="2.7.7.38"/>
    </reaction>
</comment>
<gene>
    <name evidence="5" type="primary">kdsB</name>
    <name evidence="6" type="ORF">C0039_08290</name>
</gene>
<dbReference type="NCBIfam" id="NF003950">
    <property type="entry name" value="PRK05450.1-3"/>
    <property type="match status" value="1"/>
</dbReference>
<accession>A0A2N5X4V4</accession>
<keyword evidence="2 5" id="KW-0808">Transferase</keyword>
<dbReference type="HAMAP" id="MF_00057">
    <property type="entry name" value="KdsB"/>
    <property type="match status" value="1"/>
</dbReference>
<dbReference type="RefSeq" id="WP_076001044.1">
    <property type="nucleotide sequence ID" value="NZ_PKUS01000007.1"/>
</dbReference>
<proteinExistence type="inferred from homology"/>
<dbReference type="InterPro" id="IPR004528">
    <property type="entry name" value="KdsB"/>
</dbReference>
<dbReference type="PANTHER" id="PTHR42866:SF2">
    <property type="entry name" value="3-DEOXY-MANNO-OCTULOSONATE CYTIDYLYLTRANSFERASE, MITOCHONDRIAL"/>
    <property type="match status" value="1"/>
</dbReference>
<evidence type="ECO:0000256" key="4">
    <source>
        <dbReference type="ARBA" id="ARBA00022985"/>
    </source>
</evidence>
<dbReference type="EC" id="2.7.7.38" evidence="5"/>
<evidence type="ECO:0000256" key="1">
    <source>
        <dbReference type="ARBA" id="ARBA00004370"/>
    </source>
</evidence>
<dbReference type="Pfam" id="PF02348">
    <property type="entry name" value="CTP_transf_3"/>
    <property type="match status" value="1"/>
</dbReference>
<dbReference type="SUPFAM" id="SSF53448">
    <property type="entry name" value="Nucleotide-diphospho-sugar transferases"/>
    <property type="match status" value="1"/>
</dbReference>
<dbReference type="NCBIfam" id="TIGR00466">
    <property type="entry name" value="kdsB"/>
    <property type="match status" value="1"/>
</dbReference>
<keyword evidence="5" id="KW-0963">Cytoplasm</keyword>